<keyword evidence="4" id="KW-0479">Metal-binding</keyword>
<protein>
    <recommendedName>
        <fullName evidence="13">LysM domain-containing protein</fullName>
    </recommendedName>
</protein>
<feature type="domain" description="Opacity-associated protein A LysM-like" evidence="10">
    <location>
        <begin position="98"/>
        <end position="179"/>
    </location>
</feature>
<keyword evidence="3" id="KW-0645">Protease</keyword>
<dbReference type="Gene3D" id="3.10.450.350">
    <property type="match status" value="2"/>
</dbReference>
<dbReference type="InterPro" id="IPR007340">
    <property type="entry name" value="LysM_Opacity-associatedA"/>
</dbReference>
<dbReference type="AlphaFoldDB" id="A0A0F9MD89"/>
<evidence type="ECO:0000256" key="7">
    <source>
        <dbReference type="ARBA" id="ARBA00023049"/>
    </source>
</evidence>
<evidence type="ECO:0000256" key="1">
    <source>
        <dbReference type="ARBA" id="ARBA00001947"/>
    </source>
</evidence>
<comment type="cofactor">
    <cofactor evidence="1">
        <name>Zn(2+)</name>
        <dbReference type="ChEBI" id="CHEBI:29105"/>
    </cofactor>
</comment>
<evidence type="ECO:0000256" key="4">
    <source>
        <dbReference type="ARBA" id="ARBA00022723"/>
    </source>
</evidence>
<evidence type="ECO:0000313" key="12">
    <source>
        <dbReference type="EMBL" id="KKM67167.1"/>
    </source>
</evidence>
<keyword evidence="7" id="KW-0482">Metalloprotease</keyword>
<dbReference type="GO" id="GO:0006508">
    <property type="term" value="P:proteolysis"/>
    <property type="evidence" value="ECO:0007669"/>
    <property type="project" value="UniProtKB-KW"/>
</dbReference>
<dbReference type="GO" id="GO:0042834">
    <property type="term" value="F:peptidoglycan binding"/>
    <property type="evidence" value="ECO:0007669"/>
    <property type="project" value="InterPro"/>
</dbReference>
<feature type="region of interest" description="Disordered" evidence="8">
    <location>
        <begin position="41"/>
        <end position="66"/>
    </location>
</feature>
<dbReference type="InterPro" id="IPR050570">
    <property type="entry name" value="Cell_wall_metabolism_enzyme"/>
</dbReference>
<dbReference type="SUPFAM" id="SSF51261">
    <property type="entry name" value="Duplicated hybrid motif"/>
    <property type="match status" value="1"/>
</dbReference>
<evidence type="ECO:0000256" key="5">
    <source>
        <dbReference type="ARBA" id="ARBA00022801"/>
    </source>
</evidence>
<dbReference type="Gene3D" id="2.70.70.10">
    <property type="entry name" value="Glucose Permease (Domain IIA)"/>
    <property type="match status" value="1"/>
</dbReference>
<reference evidence="12" key="1">
    <citation type="journal article" date="2015" name="Nature">
        <title>Complex archaea that bridge the gap between prokaryotes and eukaryotes.</title>
        <authorList>
            <person name="Spang A."/>
            <person name="Saw J.H."/>
            <person name="Jorgensen S.L."/>
            <person name="Zaremba-Niedzwiedzka K."/>
            <person name="Martijn J."/>
            <person name="Lind A.E."/>
            <person name="van Eijk R."/>
            <person name="Schleper C."/>
            <person name="Guy L."/>
            <person name="Ettema T.J."/>
        </authorList>
    </citation>
    <scope>NUCLEOTIDE SEQUENCE</scope>
</reference>
<dbReference type="Pfam" id="PF19425">
    <property type="entry name" value="Csd3_N2"/>
    <property type="match status" value="1"/>
</dbReference>
<dbReference type="GO" id="GO:0004222">
    <property type="term" value="F:metalloendopeptidase activity"/>
    <property type="evidence" value="ECO:0007669"/>
    <property type="project" value="TreeGrafter"/>
</dbReference>
<evidence type="ECO:0008006" key="13">
    <source>
        <dbReference type="Google" id="ProtNLM"/>
    </source>
</evidence>
<dbReference type="InterPro" id="IPR011055">
    <property type="entry name" value="Dup_hybrid_motif"/>
</dbReference>
<dbReference type="CDD" id="cd12797">
    <property type="entry name" value="M23_peptidase"/>
    <property type="match status" value="1"/>
</dbReference>
<dbReference type="Pfam" id="PF01551">
    <property type="entry name" value="Peptidase_M23"/>
    <property type="match status" value="1"/>
</dbReference>
<dbReference type="GO" id="GO:0046872">
    <property type="term" value="F:metal ion binding"/>
    <property type="evidence" value="ECO:0007669"/>
    <property type="project" value="UniProtKB-KW"/>
</dbReference>
<dbReference type="FunFam" id="2.70.70.10:FF:000002">
    <property type="entry name" value="Murein DD-endopeptidase MepM"/>
    <property type="match status" value="1"/>
</dbReference>
<comment type="caution">
    <text evidence="12">The sequence shown here is derived from an EMBL/GenBank/DDBJ whole genome shotgun (WGS) entry which is preliminary data.</text>
</comment>
<dbReference type="InterPro" id="IPR045834">
    <property type="entry name" value="Csd3_N2"/>
</dbReference>
<dbReference type="InterPro" id="IPR016047">
    <property type="entry name" value="M23ase_b-sheet_dom"/>
</dbReference>
<evidence type="ECO:0000259" key="11">
    <source>
        <dbReference type="Pfam" id="PF19425"/>
    </source>
</evidence>
<evidence type="ECO:0000256" key="8">
    <source>
        <dbReference type="SAM" id="MobiDB-lite"/>
    </source>
</evidence>
<dbReference type="Pfam" id="PF04225">
    <property type="entry name" value="LysM_OapA"/>
    <property type="match status" value="1"/>
</dbReference>
<evidence type="ECO:0000256" key="3">
    <source>
        <dbReference type="ARBA" id="ARBA00022670"/>
    </source>
</evidence>
<dbReference type="EMBL" id="LAZR01010396">
    <property type="protein sequence ID" value="KKM67167.1"/>
    <property type="molecule type" value="Genomic_DNA"/>
</dbReference>
<dbReference type="GO" id="GO:0030313">
    <property type="term" value="C:cell envelope"/>
    <property type="evidence" value="ECO:0007669"/>
    <property type="project" value="UniProtKB-SubCell"/>
</dbReference>
<proteinExistence type="predicted"/>
<organism evidence="12">
    <name type="scientific">marine sediment metagenome</name>
    <dbReference type="NCBI Taxonomy" id="412755"/>
    <lineage>
        <taxon>unclassified sequences</taxon>
        <taxon>metagenomes</taxon>
        <taxon>ecological metagenomes</taxon>
    </lineage>
</organism>
<accession>A0A0F9MD89</accession>
<gene>
    <name evidence="12" type="ORF">LCGC14_1473850</name>
</gene>
<comment type="subcellular location">
    <subcellularLocation>
        <location evidence="2">Cell envelope</location>
    </subcellularLocation>
</comment>
<evidence type="ECO:0000259" key="9">
    <source>
        <dbReference type="Pfam" id="PF01551"/>
    </source>
</evidence>
<name>A0A0F9MD89_9ZZZZ</name>
<keyword evidence="5" id="KW-0378">Hydrolase</keyword>
<dbReference type="PANTHER" id="PTHR21666">
    <property type="entry name" value="PEPTIDASE-RELATED"/>
    <property type="match status" value="1"/>
</dbReference>
<keyword evidence="6" id="KW-0862">Zinc</keyword>
<evidence type="ECO:0000256" key="6">
    <source>
        <dbReference type="ARBA" id="ARBA00022833"/>
    </source>
</evidence>
<feature type="domain" description="Csd3-like second N-terminal" evidence="11">
    <location>
        <begin position="187"/>
        <end position="307"/>
    </location>
</feature>
<dbReference type="PANTHER" id="PTHR21666:SF292">
    <property type="entry name" value="MUREIN DD-ENDOPEPTIDASE MEPM"/>
    <property type="match status" value="1"/>
</dbReference>
<feature type="non-terminal residue" evidence="12">
    <location>
        <position position="462"/>
    </location>
</feature>
<evidence type="ECO:0000259" key="10">
    <source>
        <dbReference type="Pfam" id="PF04225"/>
    </source>
</evidence>
<sequence length="462" mass="50654">MSFRDQLTTPRRMLFAFAVLLIIAIVIAVSGRSGAMQVALTEQPAPGPSSPASPSADAAKDTDTDTAVAVKPTDAVAAENPAVALNTPKKPPGPPPLEHYQIKDGDTLSQIFSDRDISATLLYRLLEADVEFLSLETLHPGTQLTFRYDEEHRLQQLALQIDPARQVTFDRLDDGAFVHHDIESDTHWVSTLVPGEVQGSFYVSGLKAGLSKRQVVEISHLLKNRLNFRRSLRAGDRFSVLVGREMTGEMPTGNSQVDAVALHRGATTYQAFLAEDGSYYDENGDSIAPAFLRWPTSRHFRVSSSFDRNRLHPITGRKSPHNGVDLATPMGTVVMSTGDGTVTRVGNHPYAGRYVDIKHSGSFETRYLHLSKVLVKRGQRVKRGQKIALSGNTGRTTGPHLHFEFHAKGNPVNPLTADIPTSTRIAKDQLNDFKAQVKRQLARMATPVKPDAIYAEGPSQPQ</sequence>
<feature type="domain" description="M23ase beta-sheet core" evidence="9">
    <location>
        <begin position="320"/>
        <end position="414"/>
    </location>
</feature>
<evidence type="ECO:0000256" key="2">
    <source>
        <dbReference type="ARBA" id="ARBA00004196"/>
    </source>
</evidence>